<dbReference type="InterPro" id="IPR011250">
    <property type="entry name" value="OMP/PagP_B-barrel"/>
</dbReference>
<dbReference type="InterPro" id="IPR035986">
    <property type="entry name" value="PKD_dom_sf"/>
</dbReference>
<dbReference type="Pfam" id="PF17963">
    <property type="entry name" value="Big_9"/>
    <property type="match status" value="1"/>
</dbReference>
<organism evidence="5 6">
    <name type="scientific">Terriglobus saanensis (strain ATCC BAA-1853 / DSM 23119 / SP1PR4)</name>
    <dbReference type="NCBI Taxonomy" id="401053"/>
    <lineage>
        <taxon>Bacteria</taxon>
        <taxon>Pseudomonadati</taxon>
        <taxon>Acidobacteriota</taxon>
        <taxon>Terriglobia</taxon>
        <taxon>Terriglobales</taxon>
        <taxon>Acidobacteriaceae</taxon>
        <taxon>Terriglobus</taxon>
    </lineage>
</organism>
<dbReference type="HOGENOM" id="CLU_037124_0_0_0"/>
<dbReference type="SUPFAM" id="SSF49299">
    <property type="entry name" value="PKD domain"/>
    <property type="match status" value="2"/>
</dbReference>
<evidence type="ECO:0000256" key="3">
    <source>
        <dbReference type="SAM" id="SignalP"/>
    </source>
</evidence>
<name>E8UYG1_TERSS</name>
<dbReference type="SUPFAM" id="SSF103088">
    <property type="entry name" value="OmpA-like"/>
    <property type="match status" value="1"/>
</dbReference>
<dbReference type="Gene3D" id="2.60.40.10">
    <property type="entry name" value="Immunoglobulins"/>
    <property type="match status" value="2"/>
</dbReference>
<dbReference type="Pfam" id="PF00691">
    <property type="entry name" value="OmpA"/>
    <property type="match status" value="1"/>
</dbReference>
<feature type="domain" description="OmpA-like" evidence="4">
    <location>
        <begin position="410"/>
        <end position="561"/>
    </location>
</feature>
<dbReference type="InterPro" id="IPR006665">
    <property type="entry name" value="OmpA-like"/>
</dbReference>
<protein>
    <submittedName>
        <fullName evidence="5">OmpA/MotB domain protein</fullName>
    </submittedName>
</protein>
<dbReference type="STRING" id="401053.AciPR4_1224"/>
<evidence type="ECO:0000256" key="1">
    <source>
        <dbReference type="PROSITE-ProRule" id="PRU00473"/>
    </source>
</evidence>
<sequence>MIRKSQTSIALAFVSVLASTLCLQAQQPQSKDFPKTEVFLGYSYLRAVPTLADGNRLVTLNGGNASVAYNLNRYLGLVTDFAGFADSEIRLSGPGANPARIEDSTGTAYTFLFGPRLSFRQHQRFTPFVQVLAGGAYATAVPLDSCHAAPCTPLPEQGSFAMTAGGGLDLKVSRHLALRLVQAEYLMTRFADVTTTTRQNQNDLRLSAGLVFRFGGHRMEFIPNRAPVSVCSADKQVVYVGSMETVGVHARAVDADNDALIYAWTASSGTVTGSGPDAQWNYADAPAGAYTVKVHVEDGKGGTSDCAVDIQVAPKVNHVPVLTCSVDQASVEAGEIVHLTANGSDADNDALTYTWETTGGQLAGSGAAGTLQTPTGAGSSYTVMGHVNDGHGGSADCSLTVTTHPSAAMIKLEERLELHSIYFPTAEPTEKEPNRGLVPSQHKTLLSLAADFSEYLKARPDAHLILEGHADPRGSVEYNQKLSGLRVEITKRFLVEHGVPEQSIDQKAFGDQHNLSKAQVTDAIEHTPELGPEDRARALRNMTTILLASNRRVDVTLSTTSQHSLRQYPFNAADSMTLLSRQKPTRSARGSKKR</sequence>
<feature type="chain" id="PRO_5003228810" evidence="3">
    <location>
        <begin position="26"/>
        <end position="594"/>
    </location>
</feature>
<dbReference type="GO" id="GO:0016020">
    <property type="term" value="C:membrane"/>
    <property type="evidence" value="ECO:0007669"/>
    <property type="project" value="UniProtKB-UniRule"/>
</dbReference>
<accession>E8UYG1</accession>
<dbReference type="SUPFAM" id="SSF56925">
    <property type="entry name" value="OMPA-like"/>
    <property type="match status" value="1"/>
</dbReference>
<keyword evidence="3" id="KW-0732">Signal</keyword>
<dbReference type="AlphaFoldDB" id="E8UYG1"/>
<dbReference type="KEGG" id="tsa:AciPR4_1224"/>
<dbReference type="RefSeq" id="WP_013567782.1">
    <property type="nucleotide sequence ID" value="NC_014963.1"/>
</dbReference>
<feature type="region of interest" description="Disordered" evidence="2">
    <location>
        <begin position="575"/>
        <end position="594"/>
    </location>
</feature>
<evidence type="ECO:0000256" key="2">
    <source>
        <dbReference type="SAM" id="MobiDB-lite"/>
    </source>
</evidence>
<keyword evidence="1" id="KW-0472">Membrane</keyword>
<dbReference type="EMBL" id="CP002467">
    <property type="protein sequence ID" value="ADV82049.1"/>
    <property type="molecule type" value="Genomic_DNA"/>
</dbReference>
<feature type="signal peptide" evidence="3">
    <location>
        <begin position="1"/>
        <end position="25"/>
    </location>
</feature>
<dbReference type="OrthoDB" id="102557at2"/>
<dbReference type="Gene3D" id="3.30.1330.60">
    <property type="entry name" value="OmpA-like domain"/>
    <property type="match status" value="1"/>
</dbReference>
<dbReference type="eggNOG" id="COG2885">
    <property type="taxonomic scope" value="Bacteria"/>
</dbReference>
<feature type="compositionally biased region" description="Basic residues" evidence="2">
    <location>
        <begin position="583"/>
        <end position="594"/>
    </location>
</feature>
<reference evidence="5 6" key="1">
    <citation type="journal article" date="2012" name="Stand. Genomic Sci.">
        <title>Complete genome sequence of Terriglobus saanensis type strain SP1PR4(T), an Acidobacteria from tundra soil.</title>
        <authorList>
            <person name="Rawat S.R."/>
            <person name="Mannisto M.K."/>
            <person name="Starovoytov V."/>
            <person name="Goodwin L."/>
            <person name="Nolan M."/>
            <person name="Hauser L."/>
            <person name="Land M."/>
            <person name="Davenport K.W."/>
            <person name="Woyke T."/>
            <person name="Haggblom M.M."/>
        </authorList>
    </citation>
    <scope>NUCLEOTIDE SEQUENCE</scope>
    <source>
        <strain evidence="6">ATCC BAA-1853 / DSM 23119 / SP1PR4</strain>
    </source>
</reference>
<dbReference type="CDD" id="cd07185">
    <property type="entry name" value="OmpA_C-like"/>
    <property type="match status" value="1"/>
</dbReference>
<gene>
    <name evidence="5" type="ordered locus">AciPR4_1224</name>
</gene>
<proteinExistence type="predicted"/>
<dbReference type="PROSITE" id="PS51123">
    <property type="entry name" value="OMPA_2"/>
    <property type="match status" value="1"/>
</dbReference>
<dbReference type="InterPro" id="IPR036737">
    <property type="entry name" value="OmpA-like_sf"/>
</dbReference>
<dbReference type="Gene3D" id="2.40.160.20">
    <property type="match status" value="1"/>
</dbReference>
<evidence type="ECO:0000259" key="4">
    <source>
        <dbReference type="PROSITE" id="PS51123"/>
    </source>
</evidence>
<evidence type="ECO:0000313" key="5">
    <source>
        <dbReference type="EMBL" id="ADV82049.1"/>
    </source>
</evidence>
<evidence type="ECO:0000313" key="6">
    <source>
        <dbReference type="Proteomes" id="UP000006844"/>
    </source>
</evidence>
<dbReference type="InterPro" id="IPR013783">
    <property type="entry name" value="Ig-like_fold"/>
</dbReference>
<dbReference type="Proteomes" id="UP000006844">
    <property type="component" value="Chromosome"/>
</dbReference>
<dbReference type="eggNOG" id="COG3637">
    <property type="taxonomic scope" value="Bacteria"/>
</dbReference>
<keyword evidence="6" id="KW-1185">Reference proteome</keyword>